<gene>
    <name evidence="1" type="ORF">IE4771_CH02657</name>
</gene>
<reference evidence="1 2" key="1">
    <citation type="submission" date="2013-12" db="EMBL/GenBank/DDBJ databases">
        <title>Complete genome sequence of Rhizobium etli bv. mimosae IE4771.</title>
        <authorList>
            <person name="Bustos P."/>
            <person name="Santamaria R.I."/>
            <person name="Lozano L."/>
            <person name="Ormeno-Orrillo E."/>
            <person name="Rogel M.A."/>
            <person name="Romero D."/>
            <person name="Cevallos M.A."/>
            <person name="Martinez-Romero E."/>
            <person name="Gonzalez V."/>
        </authorList>
    </citation>
    <scope>NUCLEOTIDE SEQUENCE [LARGE SCALE GENOMIC DNA]</scope>
    <source>
        <strain evidence="1 2">IE4771</strain>
    </source>
</reference>
<dbReference type="AlphaFoldDB" id="A0A060I1Q1"/>
<accession>A0A060I1Q1</accession>
<organism evidence="1 2">
    <name type="scientific">Rhizobium etli bv. mimosae str. IE4771</name>
    <dbReference type="NCBI Taxonomy" id="1432050"/>
    <lineage>
        <taxon>Bacteria</taxon>
        <taxon>Pseudomonadati</taxon>
        <taxon>Pseudomonadota</taxon>
        <taxon>Alphaproteobacteria</taxon>
        <taxon>Hyphomicrobiales</taxon>
        <taxon>Rhizobiaceae</taxon>
        <taxon>Rhizobium/Agrobacterium group</taxon>
        <taxon>Rhizobium</taxon>
    </lineage>
</organism>
<name>A0A060I1Q1_RHIET</name>
<dbReference type="HOGENOM" id="CLU_2773016_0_0_5"/>
<dbReference type="Proteomes" id="UP000027180">
    <property type="component" value="Chromosome"/>
</dbReference>
<dbReference type="EMBL" id="CP006986">
    <property type="protein sequence ID" value="AIC27757.1"/>
    <property type="molecule type" value="Genomic_DNA"/>
</dbReference>
<evidence type="ECO:0000313" key="2">
    <source>
        <dbReference type="Proteomes" id="UP000027180"/>
    </source>
</evidence>
<sequence length="69" mass="7557">MRRSISAPVYLVPAVAHEICLRSIGKQMLAMLRLDCAKESTELRSRFTTYNVTIVGESPFDADNAALGA</sequence>
<proteinExistence type="predicted"/>
<protein>
    <submittedName>
        <fullName evidence="1">Uncharacterized protein</fullName>
    </submittedName>
</protein>
<dbReference type="KEGG" id="rei:IE4771_CH02657"/>
<evidence type="ECO:0000313" key="1">
    <source>
        <dbReference type="EMBL" id="AIC27757.1"/>
    </source>
</evidence>